<comment type="caution">
    <text evidence="1">The sequence shown here is derived from an EMBL/GenBank/DDBJ whole genome shotgun (WGS) entry which is preliminary data.</text>
</comment>
<name>A0A9N9CXP4_9GLOM</name>
<keyword evidence="2" id="KW-1185">Reference proteome</keyword>
<sequence length="86" mass="9915">LILKKIKFPNQFLMLLQTFGQSKDTKYKSVHSQLGESRGLSRTPSIKRNASLQVYHEFEINLQLNSALRLLKHLQNTFRGATILSE</sequence>
<protein>
    <submittedName>
        <fullName evidence="1">11014_t:CDS:1</fullName>
    </submittedName>
</protein>
<evidence type="ECO:0000313" key="2">
    <source>
        <dbReference type="Proteomes" id="UP000789831"/>
    </source>
</evidence>
<dbReference type="EMBL" id="CAJVPL010002776">
    <property type="protein sequence ID" value="CAG8619479.1"/>
    <property type="molecule type" value="Genomic_DNA"/>
</dbReference>
<evidence type="ECO:0000313" key="1">
    <source>
        <dbReference type="EMBL" id="CAG8619479.1"/>
    </source>
</evidence>
<reference evidence="1" key="1">
    <citation type="submission" date="2021-06" db="EMBL/GenBank/DDBJ databases">
        <authorList>
            <person name="Kallberg Y."/>
            <person name="Tangrot J."/>
            <person name="Rosling A."/>
        </authorList>
    </citation>
    <scope>NUCLEOTIDE SEQUENCE</scope>
    <source>
        <strain evidence="1">MT106</strain>
    </source>
</reference>
<proteinExistence type="predicted"/>
<accession>A0A9N9CXP4</accession>
<organism evidence="1 2">
    <name type="scientific">Ambispora gerdemannii</name>
    <dbReference type="NCBI Taxonomy" id="144530"/>
    <lineage>
        <taxon>Eukaryota</taxon>
        <taxon>Fungi</taxon>
        <taxon>Fungi incertae sedis</taxon>
        <taxon>Mucoromycota</taxon>
        <taxon>Glomeromycotina</taxon>
        <taxon>Glomeromycetes</taxon>
        <taxon>Archaeosporales</taxon>
        <taxon>Ambisporaceae</taxon>
        <taxon>Ambispora</taxon>
    </lineage>
</organism>
<dbReference type="Proteomes" id="UP000789831">
    <property type="component" value="Unassembled WGS sequence"/>
</dbReference>
<feature type="non-terminal residue" evidence="1">
    <location>
        <position position="1"/>
    </location>
</feature>
<dbReference type="AlphaFoldDB" id="A0A9N9CXP4"/>
<gene>
    <name evidence="1" type="ORF">AGERDE_LOCUS9991</name>
</gene>